<dbReference type="Proteomes" id="UP000472275">
    <property type="component" value="Chromosome 1"/>
</dbReference>
<accession>A0A663DJT7</accession>
<dbReference type="InParanoid" id="A0A663DJT7"/>
<dbReference type="Ensembl" id="ENSACCT00020000112.1">
    <property type="protein sequence ID" value="ENSACCP00020000111.1"/>
    <property type="gene ID" value="ENSACCG00020000079.1"/>
</dbReference>
<dbReference type="AlphaFoldDB" id="A0A663DJT7"/>
<protein>
    <submittedName>
        <fullName evidence="1">Uncharacterized protein</fullName>
    </submittedName>
</protein>
<name>A0A663DJT7_AQUCH</name>
<sequence>SCSIFHTLEQGKARNSARVSFLYPAWGRGSLVWSAVRRGVGLALPGKPSARLLAAEEQSSSGISCYELEGKRVEIFLQGIWIAPGNHTGPVSLLETYFFSPVWVGVELFQEGRQE</sequence>
<organism evidence="1 2">
    <name type="scientific">Aquila chrysaetos chrysaetos</name>
    <dbReference type="NCBI Taxonomy" id="223781"/>
    <lineage>
        <taxon>Eukaryota</taxon>
        <taxon>Metazoa</taxon>
        <taxon>Chordata</taxon>
        <taxon>Craniata</taxon>
        <taxon>Vertebrata</taxon>
        <taxon>Euteleostomi</taxon>
        <taxon>Archelosauria</taxon>
        <taxon>Archosauria</taxon>
        <taxon>Dinosauria</taxon>
        <taxon>Saurischia</taxon>
        <taxon>Theropoda</taxon>
        <taxon>Coelurosauria</taxon>
        <taxon>Aves</taxon>
        <taxon>Neognathae</taxon>
        <taxon>Neoaves</taxon>
        <taxon>Telluraves</taxon>
        <taxon>Accipitrimorphae</taxon>
        <taxon>Accipitriformes</taxon>
        <taxon>Accipitridae</taxon>
        <taxon>Accipitrinae</taxon>
        <taxon>Aquila</taxon>
    </lineage>
</organism>
<reference evidence="1" key="1">
    <citation type="submission" date="2021-03" db="EMBL/GenBank/DDBJ databases">
        <authorList>
            <consortium name="Wellcome Sanger Institute Data Sharing"/>
        </authorList>
    </citation>
    <scope>NUCLEOTIDE SEQUENCE [LARGE SCALE GENOMIC DNA]</scope>
</reference>
<keyword evidence="2" id="KW-1185">Reference proteome</keyword>
<reference evidence="1" key="3">
    <citation type="submission" date="2025-09" db="UniProtKB">
        <authorList>
            <consortium name="Ensembl"/>
        </authorList>
    </citation>
    <scope>IDENTIFICATION</scope>
</reference>
<reference evidence="1" key="2">
    <citation type="submission" date="2025-08" db="UniProtKB">
        <authorList>
            <consortium name="Ensembl"/>
        </authorList>
    </citation>
    <scope>IDENTIFICATION</scope>
</reference>
<evidence type="ECO:0000313" key="2">
    <source>
        <dbReference type="Proteomes" id="UP000472275"/>
    </source>
</evidence>
<evidence type="ECO:0000313" key="1">
    <source>
        <dbReference type="Ensembl" id="ENSACCP00020000111.1"/>
    </source>
</evidence>
<proteinExistence type="predicted"/>